<protein>
    <recommendedName>
        <fullName evidence="10">Thiamine-phosphate synthase</fullName>
        <shortName evidence="10">TP synthase</shortName>
        <shortName evidence="10">TPS</shortName>
        <ecNumber evidence="10">2.5.1.3</ecNumber>
    </recommendedName>
    <alternativeName>
        <fullName evidence="10">Thiamine-phosphate pyrophosphorylase</fullName>
        <shortName evidence="10">TMP pyrophosphorylase</shortName>
        <shortName evidence="10">TMP-PPase</shortName>
    </alternativeName>
</protein>
<evidence type="ECO:0000256" key="8">
    <source>
        <dbReference type="ARBA" id="ARBA00047851"/>
    </source>
</evidence>
<comment type="caution">
    <text evidence="10">Lacks conserved residue(s) required for the propagation of feature annotation.</text>
</comment>
<dbReference type="CDD" id="cd00564">
    <property type="entry name" value="TMP_TenI"/>
    <property type="match status" value="1"/>
</dbReference>
<comment type="caution">
    <text evidence="14">The sequence shown here is derived from an EMBL/GenBank/DDBJ whole genome shotgun (WGS) entry which is preliminary data.</text>
</comment>
<dbReference type="FunFam" id="3.20.20.70:FF:000096">
    <property type="entry name" value="Thiamine-phosphate synthase"/>
    <property type="match status" value="1"/>
</dbReference>
<evidence type="ECO:0000259" key="13">
    <source>
        <dbReference type="Pfam" id="PF02581"/>
    </source>
</evidence>
<dbReference type="GO" id="GO:0000287">
    <property type="term" value="F:magnesium ion binding"/>
    <property type="evidence" value="ECO:0007669"/>
    <property type="project" value="UniProtKB-UniRule"/>
</dbReference>
<keyword evidence="6 10" id="KW-0784">Thiamine biosynthesis</keyword>
<evidence type="ECO:0000256" key="3">
    <source>
        <dbReference type="ARBA" id="ARBA00022679"/>
    </source>
</evidence>
<evidence type="ECO:0000313" key="15">
    <source>
        <dbReference type="Proteomes" id="UP000289411"/>
    </source>
</evidence>
<dbReference type="AlphaFoldDB" id="A0A4Q2RA60"/>
<reference evidence="14 15" key="2">
    <citation type="submission" date="2019-02" db="EMBL/GenBank/DDBJ databases">
        <title>'Lichenibacterium ramalinii' gen. nov. sp. nov., 'Lichenibacterium minor' gen. nov. sp. nov.</title>
        <authorList>
            <person name="Pankratov T."/>
        </authorList>
    </citation>
    <scope>NUCLEOTIDE SEQUENCE [LARGE SCALE GENOMIC DNA]</scope>
    <source>
        <strain evidence="14 15">RmlP001</strain>
    </source>
</reference>
<dbReference type="InterPro" id="IPR013785">
    <property type="entry name" value="Aldolase_TIM"/>
</dbReference>
<feature type="domain" description="Thiamine phosphate synthase/TenI" evidence="13">
    <location>
        <begin position="10"/>
        <end position="191"/>
    </location>
</feature>
<dbReference type="UniPathway" id="UPA00060">
    <property type="reaction ID" value="UER00141"/>
</dbReference>
<keyword evidence="5 10" id="KW-0460">Magnesium</keyword>
<evidence type="ECO:0000256" key="6">
    <source>
        <dbReference type="ARBA" id="ARBA00022977"/>
    </source>
</evidence>
<evidence type="ECO:0000256" key="1">
    <source>
        <dbReference type="ARBA" id="ARBA00003814"/>
    </source>
</evidence>
<organism evidence="14 15">
    <name type="scientific">Lichenibacterium ramalinae</name>
    <dbReference type="NCBI Taxonomy" id="2316527"/>
    <lineage>
        <taxon>Bacteria</taxon>
        <taxon>Pseudomonadati</taxon>
        <taxon>Pseudomonadota</taxon>
        <taxon>Alphaproteobacteria</taxon>
        <taxon>Hyphomicrobiales</taxon>
        <taxon>Lichenihabitantaceae</taxon>
        <taxon>Lichenibacterium</taxon>
    </lineage>
</organism>
<dbReference type="GO" id="GO:0009229">
    <property type="term" value="P:thiamine diphosphate biosynthetic process"/>
    <property type="evidence" value="ECO:0007669"/>
    <property type="project" value="UniProtKB-UniRule"/>
</dbReference>
<dbReference type="Pfam" id="PF02581">
    <property type="entry name" value="TMP-TENI"/>
    <property type="match status" value="1"/>
</dbReference>
<dbReference type="Proteomes" id="UP000289411">
    <property type="component" value="Unassembled WGS sequence"/>
</dbReference>
<dbReference type="GO" id="GO:0009228">
    <property type="term" value="P:thiamine biosynthetic process"/>
    <property type="evidence" value="ECO:0007669"/>
    <property type="project" value="UniProtKB-KW"/>
</dbReference>
<dbReference type="InterPro" id="IPR036206">
    <property type="entry name" value="ThiamineP_synth_sf"/>
</dbReference>
<dbReference type="EMBL" id="QYBC01000020">
    <property type="protein sequence ID" value="RYB02456.1"/>
    <property type="molecule type" value="Genomic_DNA"/>
</dbReference>
<feature type="binding site" evidence="10">
    <location>
        <position position="73"/>
    </location>
    <ligand>
        <name>Mg(2+)</name>
        <dbReference type="ChEBI" id="CHEBI:18420"/>
    </ligand>
</feature>
<dbReference type="GO" id="GO:0005737">
    <property type="term" value="C:cytoplasm"/>
    <property type="evidence" value="ECO:0007669"/>
    <property type="project" value="TreeGrafter"/>
</dbReference>
<dbReference type="HAMAP" id="MF_00097">
    <property type="entry name" value="TMP_synthase"/>
    <property type="match status" value="1"/>
</dbReference>
<keyword evidence="3 10" id="KW-0808">Transferase</keyword>
<dbReference type="EC" id="2.5.1.3" evidence="10"/>
<dbReference type="OrthoDB" id="9810880at2"/>
<accession>A0A4Q2RA60</accession>
<keyword evidence="15" id="KW-1185">Reference proteome</keyword>
<feature type="binding site" evidence="10">
    <location>
        <position position="111"/>
    </location>
    <ligand>
        <name>4-amino-2-methyl-5-(diphosphooxymethyl)pyrimidine</name>
        <dbReference type="ChEBI" id="CHEBI:57841"/>
    </ligand>
</feature>
<evidence type="ECO:0000256" key="7">
    <source>
        <dbReference type="ARBA" id="ARBA00047334"/>
    </source>
</evidence>
<feature type="binding site" evidence="10">
    <location>
        <position position="168"/>
    </location>
    <ligand>
        <name>2-[(2R,5Z)-2-carboxy-4-methylthiazol-5(2H)-ylidene]ethyl phosphate</name>
        <dbReference type="ChEBI" id="CHEBI:62899"/>
    </ligand>
</feature>
<evidence type="ECO:0000256" key="9">
    <source>
        <dbReference type="ARBA" id="ARBA00047883"/>
    </source>
</evidence>
<feature type="binding site" evidence="10">
    <location>
        <begin position="40"/>
        <end position="44"/>
    </location>
    <ligand>
        <name>4-amino-2-methyl-5-(diphosphooxymethyl)pyrimidine</name>
        <dbReference type="ChEBI" id="CHEBI:57841"/>
    </ligand>
</feature>
<name>A0A4Q2RA60_9HYPH</name>
<dbReference type="Gene3D" id="3.20.20.70">
    <property type="entry name" value="Aldolase class I"/>
    <property type="match status" value="1"/>
</dbReference>
<dbReference type="PANTHER" id="PTHR20857">
    <property type="entry name" value="THIAMINE-PHOSPHATE PYROPHOSPHORYLASE"/>
    <property type="match status" value="1"/>
</dbReference>
<comment type="function">
    <text evidence="1 10">Condenses 4-methyl-5-(beta-hydroxyethyl)thiazole monophosphate (THZ-P) and 2-methyl-4-amino-5-hydroxymethyl pyrimidine pyrophosphate (HMP-PP) to form thiamine monophosphate (TMP).</text>
</comment>
<reference evidence="14 15" key="1">
    <citation type="submission" date="2018-09" db="EMBL/GenBank/DDBJ databases">
        <authorList>
            <person name="Grouzdev D.S."/>
            <person name="Krutkina M.S."/>
        </authorList>
    </citation>
    <scope>NUCLEOTIDE SEQUENCE [LARGE SCALE GENOMIC DNA]</scope>
    <source>
        <strain evidence="14 15">RmlP001</strain>
    </source>
</reference>
<feature type="binding site" evidence="10">
    <location>
        <begin position="188"/>
        <end position="189"/>
    </location>
    <ligand>
        <name>2-[(2R,5Z)-2-carboxy-4-methylthiazol-5(2H)-ylidene]ethyl phosphate</name>
        <dbReference type="ChEBI" id="CHEBI:62899"/>
    </ligand>
</feature>
<comment type="catalytic activity">
    <reaction evidence="8 10 11">
        <text>2-(2-carboxy-4-methylthiazol-5-yl)ethyl phosphate + 4-amino-2-methyl-5-(diphosphooxymethyl)pyrimidine + 2 H(+) = thiamine phosphate + CO2 + diphosphate</text>
        <dbReference type="Rhea" id="RHEA:47848"/>
        <dbReference type="ChEBI" id="CHEBI:15378"/>
        <dbReference type="ChEBI" id="CHEBI:16526"/>
        <dbReference type="ChEBI" id="CHEBI:33019"/>
        <dbReference type="ChEBI" id="CHEBI:37575"/>
        <dbReference type="ChEBI" id="CHEBI:57841"/>
        <dbReference type="ChEBI" id="CHEBI:62890"/>
        <dbReference type="EC" id="2.5.1.3"/>
    </reaction>
</comment>
<evidence type="ECO:0000256" key="12">
    <source>
        <dbReference type="RuleBase" id="RU004253"/>
    </source>
</evidence>
<dbReference type="PANTHER" id="PTHR20857:SF15">
    <property type="entry name" value="THIAMINE-PHOSPHATE SYNTHASE"/>
    <property type="match status" value="1"/>
</dbReference>
<comment type="catalytic activity">
    <reaction evidence="9 10 11">
        <text>2-[(2R,5Z)-2-carboxy-4-methylthiazol-5(2H)-ylidene]ethyl phosphate + 4-amino-2-methyl-5-(diphosphooxymethyl)pyrimidine + 2 H(+) = thiamine phosphate + CO2 + diphosphate</text>
        <dbReference type="Rhea" id="RHEA:47844"/>
        <dbReference type="ChEBI" id="CHEBI:15378"/>
        <dbReference type="ChEBI" id="CHEBI:16526"/>
        <dbReference type="ChEBI" id="CHEBI:33019"/>
        <dbReference type="ChEBI" id="CHEBI:37575"/>
        <dbReference type="ChEBI" id="CHEBI:57841"/>
        <dbReference type="ChEBI" id="CHEBI:62899"/>
        <dbReference type="EC" id="2.5.1.3"/>
    </reaction>
</comment>
<dbReference type="NCBIfam" id="TIGR00693">
    <property type="entry name" value="thiE"/>
    <property type="match status" value="1"/>
</dbReference>
<proteinExistence type="inferred from homology"/>
<feature type="binding site" evidence="10">
    <location>
        <position position="92"/>
    </location>
    <ligand>
        <name>Mg(2+)</name>
        <dbReference type="ChEBI" id="CHEBI:18420"/>
    </ligand>
</feature>
<feature type="binding site" evidence="10">
    <location>
        <position position="72"/>
    </location>
    <ligand>
        <name>4-amino-2-methyl-5-(diphosphooxymethyl)pyrimidine</name>
        <dbReference type="ChEBI" id="CHEBI:57841"/>
    </ligand>
</feature>
<evidence type="ECO:0000256" key="5">
    <source>
        <dbReference type="ARBA" id="ARBA00022842"/>
    </source>
</evidence>
<dbReference type="GO" id="GO:0004789">
    <property type="term" value="F:thiamine-phosphate diphosphorylase activity"/>
    <property type="evidence" value="ECO:0007669"/>
    <property type="project" value="UniProtKB-UniRule"/>
</dbReference>
<dbReference type="InterPro" id="IPR034291">
    <property type="entry name" value="TMP_synthase"/>
</dbReference>
<comment type="cofactor">
    <cofactor evidence="10">
        <name>Mg(2+)</name>
        <dbReference type="ChEBI" id="CHEBI:18420"/>
    </cofactor>
    <text evidence="10">Binds 1 Mg(2+) ion per subunit.</text>
</comment>
<sequence>MPFDPSHYRLCLVTDRGLAHGRSLVEVAMRAVMGGVTMVQLREKVATTRAFIEEARALKRLLSDHGVPLIINDRADIALAVGADGVHVGQTDLPVAAVRALVGPDRLIGLSITDAEQMGREDAGAADYLGIGPLHPQKTKPDAATPLGFGGFAKLRRMTTKPVLAIGGIKPDDVPMLVEEGASGVAVVSAIMAAEDPEAAARAFRAAWAAEAG</sequence>
<evidence type="ECO:0000256" key="11">
    <source>
        <dbReference type="RuleBase" id="RU003826"/>
    </source>
</evidence>
<dbReference type="RefSeq" id="WP_129221219.1">
    <property type="nucleotide sequence ID" value="NZ_QYBC01000020.1"/>
</dbReference>
<keyword evidence="4 10" id="KW-0479">Metal-binding</keyword>
<feature type="binding site" evidence="10">
    <location>
        <position position="140"/>
    </location>
    <ligand>
        <name>4-amino-2-methyl-5-(diphosphooxymethyl)pyrimidine</name>
        <dbReference type="ChEBI" id="CHEBI:57841"/>
    </ligand>
</feature>
<evidence type="ECO:0000256" key="2">
    <source>
        <dbReference type="ARBA" id="ARBA00005165"/>
    </source>
</evidence>
<evidence type="ECO:0000256" key="4">
    <source>
        <dbReference type="ARBA" id="ARBA00022723"/>
    </source>
</evidence>
<comment type="similarity">
    <text evidence="10 11">Belongs to the thiamine-phosphate synthase family.</text>
</comment>
<evidence type="ECO:0000313" key="14">
    <source>
        <dbReference type="EMBL" id="RYB02456.1"/>
    </source>
</evidence>
<comment type="pathway">
    <text evidence="2 10 12">Cofactor biosynthesis; thiamine diphosphate biosynthesis; thiamine phosphate from 4-amino-2-methyl-5-diphosphomethylpyrimidine and 4-methyl-5-(2-phosphoethyl)-thiazole: step 1/1.</text>
</comment>
<comment type="catalytic activity">
    <reaction evidence="7 10 11">
        <text>4-methyl-5-(2-phosphooxyethyl)-thiazole + 4-amino-2-methyl-5-(diphosphooxymethyl)pyrimidine + H(+) = thiamine phosphate + diphosphate</text>
        <dbReference type="Rhea" id="RHEA:22328"/>
        <dbReference type="ChEBI" id="CHEBI:15378"/>
        <dbReference type="ChEBI" id="CHEBI:33019"/>
        <dbReference type="ChEBI" id="CHEBI:37575"/>
        <dbReference type="ChEBI" id="CHEBI:57841"/>
        <dbReference type="ChEBI" id="CHEBI:58296"/>
        <dbReference type="EC" id="2.5.1.3"/>
    </reaction>
</comment>
<dbReference type="InterPro" id="IPR022998">
    <property type="entry name" value="ThiamineP_synth_TenI"/>
</dbReference>
<dbReference type="SUPFAM" id="SSF51391">
    <property type="entry name" value="Thiamin phosphate synthase"/>
    <property type="match status" value="1"/>
</dbReference>
<gene>
    <name evidence="10 14" type="primary">thiE</name>
    <name evidence="14" type="ORF">D3272_21265</name>
</gene>
<evidence type="ECO:0000256" key="10">
    <source>
        <dbReference type="HAMAP-Rule" id="MF_00097"/>
    </source>
</evidence>